<dbReference type="InterPro" id="IPR011990">
    <property type="entry name" value="TPR-like_helical_dom_sf"/>
</dbReference>
<name>A0A1U7CR02_9BACT</name>
<dbReference type="Pfam" id="PF00535">
    <property type="entry name" value="Glycos_transf_2"/>
    <property type="match status" value="1"/>
</dbReference>
<dbReference type="Gene3D" id="3.90.550.10">
    <property type="entry name" value="Spore Coat Polysaccharide Biosynthesis Protein SpsA, Chain A"/>
    <property type="match status" value="1"/>
</dbReference>
<evidence type="ECO:0000313" key="3">
    <source>
        <dbReference type="EMBL" id="APW61367.1"/>
    </source>
</evidence>
<evidence type="ECO:0000259" key="2">
    <source>
        <dbReference type="Pfam" id="PF00535"/>
    </source>
</evidence>
<protein>
    <submittedName>
        <fullName evidence="3">GT2 family glycosyltransferase</fullName>
    </submittedName>
</protein>
<dbReference type="PANTHER" id="PTHR43630">
    <property type="entry name" value="POLY-BETA-1,6-N-ACETYL-D-GLUCOSAMINE SYNTHASE"/>
    <property type="match status" value="1"/>
</dbReference>
<feature type="domain" description="Glycosyltransferase 2-like" evidence="2">
    <location>
        <begin position="14"/>
        <end position="99"/>
    </location>
</feature>
<dbReference type="Gene3D" id="1.25.40.10">
    <property type="entry name" value="Tetratricopeptide repeat domain"/>
    <property type="match status" value="1"/>
</dbReference>
<reference evidence="4" key="1">
    <citation type="submission" date="2016-12" db="EMBL/GenBank/DDBJ databases">
        <title>Comparative genomics of four Isosphaeraceae planctomycetes: a common pool of plasmids and glycoside hydrolase genes.</title>
        <authorList>
            <person name="Ivanova A."/>
        </authorList>
    </citation>
    <scope>NUCLEOTIDE SEQUENCE [LARGE SCALE GENOMIC DNA]</scope>
    <source>
        <strain evidence="4">PX4</strain>
    </source>
</reference>
<dbReference type="AlphaFoldDB" id="A0A1U7CR02"/>
<keyword evidence="3" id="KW-0808">Transferase</keyword>
<dbReference type="RefSeq" id="WP_076346663.1">
    <property type="nucleotide sequence ID" value="NZ_CP019082.1"/>
</dbReference>
<dbReference type="EMBL" id="CP019082">
    <property type="protein sequence ID" value="APW61367.1"/>
    <property type="molecule type" value="Genomic_DNA"/>
</dbReference>
<dbReference type="GO" id="GO:0016740">
    <property type="term" value="F:transferase activity"/>
    <property type="evidence" value="ECO:0007669"/>
    <property type="project" value="UniProtKB-KW"/>
</dbReference>
<evidence type="ECO:0000313" key="4">
    <source>
        <dbReference type="Proteomes" id="UP000186309"/>
    </source>
</evidence>
<dbReference type="SUPFAM" id="SSF53448">
    <property type="entry name" value="Nucleotide-diphospho-sugar transferases"/>
    <property type="match status" value="1"/>
</dbReference>
<keyword evidence="4" id="KW-1185">Reference proteome</keyword>
<comment type="similarity">
    <text evidence="1">Belongs to the glycosyltransferase 2 family. WaaE/KdtX subfamily.</text>
</comment>
<organism evidence="3 4">
    <name type="scientific">Paludisphaera borealis</name>
    <dbReference type="NCBI Taxonomy" id="1387353"/>
    <lineage>
        <taxon>Bacteria</taxon>
        <taxon>Pseudomonadati</taxon>
        <taxon>Planctomycetota</taxon>
        <taxon>Planctomycetia</taxon>
        <taxon>Isosphaerales</taxon>
        <taxon>Isosphaeraceae</taxon>
        <taxon>Paludisphaera</taxon>
    </lineage>
</organism>
<dbReference type="PANTHER" id="PTHR43630:SF2">
    <property type="entry name" value="GLYCOSYLTRANSFERASE"/>
    <property type="match status" value="1"/>
</dbReference>
<dbReference type="InterPro" id="IPR001173">
    <property type="entry name" value="Glyco_trans_2-like"/>
</dbReference>
<dbReference type="Proteomes" id="UP000186309">
    <property type="component" value="Chromosome"/>
</dbReference>
<gene>
    <name evidence="3" type="ORF">BSF38_02881</name>
</gene>
<dbReference type="KEGG" id="pbor:BSF38_02881"/>
<proteinExistence type="inferred from homology"/>
<accession>A0A1U7CR02</accession>
<dbReference type="SUPFAM" id="SSF48452">
    <property type="entry name" value="TPR-like"/>
    <property type="match status" value="1"/>
</dbReference>
<evidence type="ECO:0000256" key="1">
    <source>
        <dbReference type="ARBA" id="ARBA00038494"/>
    </source>
</evidence>
<sequence length="371" mass="41885">MEGRGQTVCLNLIVKDEAHVIRRCLASARPLIDAWVIADTGSTDGTQEIIREAMAGIPGVLLERPWVDFAHNRTEVIEAARGRCDYNLMIDADEEFAIDECFVMPPLSADSYNIEVRYGGLSYHRRQLVRGALPWRYVGVLHEYITCDEARTEATLSGVRTVVHHEGARSRDPLTYRRDALVLERALIEEPDNTRYVFYLAQSYRDAGEPDLALRQYRRRAAMGGWRDEVWFSLYRIAQLEAQLGRPWPEVMASYMTAFQSLPERAEPLYQIAMHYQSTREFHAAKGFFEWARKVPAPGPTGLFVDRAIYDYLLDLEYAVCCYYTGDHPLAIGVNSRLLAGGELPPHLIARVAENRQLSVNALAGGSVAAA</sequence>
<dbReference type="InterPro" id="IPR029044">
    <property type="entry name" value="Nucleotide-diphossugar_trans"/>
</dbReference>